<evidence type="ECO:0000313" key="3">
    <source>
        <dbReference type="EMBL" id="PWJ44573.1"/>
    </source>
</evidence>
<evidence type="ECO:0000256" key="1">
    <source>
        <dbReference type="SAM" id="MobiDB-lite"/>
    </source>
</evidence>
<evidence type="ECO:0000313" key="4">
    <source>
        <dbReference type="Proteomes" id="UP000245535"/>
    </source>
</evidence>
<dbReference type="Proteomes" id="UP000245535">
    <property type="component" value="Unassembled WGS sequence"/>
</dbReference>
<feature type="signal peptide" evidence="2">
    <location>
        <begin position="1"/>
        <end position="19"/>
    </location>
</feature>
<feature type="region of interest" description="Disordered" evidence="1">
    <location>
        <begin position="240"/>
        <end position="263"/>
    </location>
</feature>
<protein>
    <submittedName>
        <fullName evidence="3">Uncharacterized protein DUF4919</fullName>
    </submittedName>
</protein>
<keyword evidence="4" id="KW-1185">Reference proteome</keyword>
<organism evidence="3 4">
    <name type="scientific">Sediminitomix flava</name>
    <dbReference type="NCBI Taxonomy" id="379075"/>
    <lineage>
        <taxon>Bacteria</taxon>
        <taxon>Pseudomonadati</taxon>
        <taxon>Bacteroidota</taxon>
        <taxon>Cytophagia</taxon>
        <taxon>Cytophagales</taxon>
        <taxon>Flammeovirgaceae</taxon>
        <taxon>Sediminitomix</taxon>
    </lineage>
</organism>
<feature type="compositionally biased region" description="Basic residues" evidence="1">
    <location>
        <begin position="249"/>
        <end position="263"/>
    </location>
</feature>
<dbReference type="OrthoDB" id="686440at2"/>
<gene>
    <name evidence="3" type="ORF">BC781_101944</name>
</gene>
<comment type="caution">
    <text evidence="3">The sequence shown here is derived from an EMBL/GenBank/DDBJ whole genome shotgun (WGS) entry which is preliminary data.</text>
</comment>
<dbReference type="Pfam" id="PF16266">
    <property type="entry name" value="DUF4919"/>
    <property type="match status" value="1"/>
</dbReference>
<feature type="chain" id="PRO_5016262417" evidence="2">
    <location>
        <begin position="20"/>
        <end position="263"/>
    </location>
</feature>
<proteinExistence type="predicted"/>
<dbReference type="InterPro" id="IPR032578">
    <property type="entry name" value="DUF4919"/>
</dbReference>
<accession>A0A315ZHA8</accession>
<dbReference type="EMBL" id="QGDO01000001">
    <property type="protein sequence ID" value="PWJ44573.1"/>
    <property type="molecule type" value="Genomic_DNA"/>
</dbReference>
<name>A0A315ZHA8_SEDFL</name>
<sequence length="263" mass="30801">MRFLVLVFLLTSFINYVKAQDYIDFDYHRDYQNILKESKVDSSSINFTSLFNRFLKGDSTLTNYEMIAMQIGYTDNENYWPYQDIMPEREVWSLNEAGKYKEAIKTCEQILLSNPFNILANREKSYAFKKLNQADSASIYFDRFDKIVTSYLSTGNGTSYENSIFVMSPADGQWIIKLAFQSGICYMGSGRDEQGYFHDILGLKMEEDSDDCINLYFNIAHASKRMFGPEMSEDLESLIEEETTEDKKIKKRKRRKNRKKKNS</sequence>
<reference evidence="3 4" key="1">
    <citation type="submission" date="2018-03" db="EMBL/GenBank/DDBJ databases">
        <title>Genomic Encyclopedia of Archaeal and Bacterial Type Strains, Phase II (KMG-II): from individual species to whole genera.</title>
        <authorList>
            <person name="Goeker M."/>
        </authorList>
    </citation>
    <scope>NUCLEOTIDE SEQUENCE [LARGE SCALE GENOMIC DNA]</scope>
    <source>
        <strain evidence="3 4">DSM 28229</strain>
    </source>
</reference>
<dbReference type="AlphaFoldDB" id="A0A315ZHA8"/>
<dbReference type="Gene3D" id="1.25.40.10">
    <property type="entry name" value="Tetratricopeptide repeat domain"/>
    <property type="match status" value="1"/>
</dbReference>
<keyword evidence="2" id="KW-0732">Signal</keyword>
<dbReference type="RefSeq" id="WP_109616056.1">
    <property type="nucleotide sequence ID" value="NZ_QGDO01000001.1"/>
</dbReference>
<evidence type="ECO:0000256" key="2">
    <source>
        <dbReference type="SAM" id="SignalP"/>
    </source>
</evidence>
<dbReference type="SUPFAM" id="SSF48452">
    <property type="entry name" value="TPR-like"/>
    <property type="match status" value="1"/>
</dbReference>
<dbReference type="InterPro" id="IPR011990">
    <property type="entry name" value="TPR-like_helical_dom_sf"/>
</dbReference>